<dbReference type="PANTHER" id="PTHR23028">
    <property type="entry name" value="ACETYLTRANSFERASE"/>
    <property type="match status" value="1"/>
</dbReference>
<feature type="domain" description="Acyltransferase 3" evidence="2">
    <location>
        <begin position="10"/>
        <end position="332"/>
    </location>
</feature>
<feature type="transmembrane region" description="Helical" evidence="1">
    <location>
        <begin position="197"/>
        <end position="216"/>
    </location>
</feature>
<keyword evidence="1" id="KW-0472">Membrane</keyword>
<dbReference type="PANTHER" id="PTHR23028:SF53">
    <property type="entry name" value="ACYL_TRANSF_3 DOMAIN-CONTAINING PROTEIN"/>
    <property type="match status" value="1"/>
</dbReference>
<keyword evidence="3" id="KW-0012">Acyltransferase</keyword>
<evidence type="ECO:0000313" key="4">
    <source>
        <dbReference type="Proteomes" id="UP000272316"/>
    </source>
</evidence>
<sequence>MDTNKPVYFPGLNGIRAIAAISVIISHIGLNLKLYNLENFGGYSLASFGVTMFFALSGFLITYLLLMEKQKTGTIAIKKFYFRRVLRIWPLYYFYLLVVLFVTGFYLNKYSWMYFFLLPNIPFAINATSIFPATLQHINHYWSVGVEEQFYAFWPWIVKYSKKILFSLVLFALSFFLLKIALTVFHAPSFIITILHYTRFGCLAIGGIAACLLLDNNKIFLRVAQNRIAELLSWIIFILIAVNKFHLFSIVDHEIVTIATLIIITNQVNNPKKIISLENKVFDYLGKISYGLYIYNPLIIYLLSFVLSKFLSDNLIFNLVLIYSITIAVVILVSHISYFYFETWFLQFKDKFAVVKSKSSVQ</sequence>
<keyword evidence="1" id="KW-1133">Transmembrane helix</keyword>
<keyword evidence="3" id="KW-0808">Transferase</keyword>
<feature type="transmembrane region" description="Helical" evidence="1">
    <location>
        <begin position="290"/>
        <end position="310"/>
    </location>
</feature>
<dbReference type="GO" id="GO:0016020">
    <property type="term" value="C:membrane"/>
    <property type="evidence" value="ECO:0007669"/>
    <property type="project" value="TreeGrafter"/>
</dbReference>
<protein>
    <submittedName>
        <fullName evidence="3">Acyltransferase</fullName>
    </submittedName>
</protein>
<feature type="transmembrane region" description="Helical" evidence="1">
    <location>
        <begin position="228"/>
        <end position="247"/>
    </location>
</feature>
<dbReference type="GO" id="GO:0000271">
    <property type="term" value="P:polysaccharide biosynthetic process"/>
    <property type="evidence" value="ECO:0007669"/>
    <property type="project" value="TreeGrafter"/>
</dbReference>
<gene>
    <name evidence="3" type="ORF">EIB75_02980</name>
</gene>
<feature type="transmembrane region" description="Helical" evidence="1">
    <location>
        <begin position="113"/>
        <end position="135"/>
    </location>
</feature>
<evidence type="ECO:0000259" key="2">
    <source>
        <dbReference type="Pfam" id="PF01757"/>
    </source>
</evidence>
<feature type="transmembrane region" description="Helical" evidence="1">
    <location>
        <begin position="7"/>
        <end position="30"/>
    </location>
</feature>
<feature type="transmembrane region" description="Helical" evidence="1">
    <location>
        <begin position="88"/>
        <end position="107"/>
    </location>
</feature>
<organism evidence="3 4">
    <name type="scientific">Epilithonimonas vandammei</name>
    <dbReference type="NCBI Taxonomy" id="2487072"/>
    <lineage>
        <taxon>Bacteria</taxon>
        <taxon>Pseudomonadati</taxon>
        <taxon>Bacteroidota</taxon>
        <taxon>Flavobacteriia</taxon>
        <taxon>Flavobacteriales</taxon>
        <taxon>Weeksellaceae</taxon>
        <taxon>Chryseobacterium group</taxon>
        <taxon>Epilithonimonas</taxon>
    </lineage>
</organism>
<evidence type="ECO:0000313" key="3">
    <source>
        <dbReference type="EMBL" id="AZI54286.1"/>
    </source>
</evidence>
<feature type="transmembrane region" description="Helical" evidence="1">
    <location>
        <begin position="316"/>
        <end position="341"/>
    </location>
</feature>
<keyword evidence="1" id="KW-0812">Transmembrane</keyword>
<dbReference type="AlphaFoldDB" id="A0A3G8ZKD1"/>
<dbReference type="InterPro" id="IPR002656">
    <property type="entry name" value="Acyl_transf_3_dom"/>
</dbReference>
<dbReference type="GO" id="GO:0016747">
    <property type="term" value="F:acyltransferase activity, transferring groups other than amino-acyl groups"/>
    <property type="evidence" value="ECO:0007669"/>
    <property type="project" value="InterPro"/>
</dbReference>
<proteinExistence type="predicted"/>
<reference evidence="4" key="1">
    <citation type="submission" date="2018-11" db="EMBL/GenBank/DDBJ databases">
        <title>Proposal to divide the Flavobacteriaceae and reorganize its genera based on Amino Acid Identity values calculated from whole genome sequences.</title>
        <authorList>
            <person name="Nicholson A.C."/>
            <person name="Gulvik C.A."/>
            <person name="Whitney A.M."/>
            <person name="Sheth M."/>
            <person name="Batra D."/>
            <person name="Pryor J."/>
            <person name="Bernardet J.-F."/>
            <person name="Hugo C."/>
            <person name="Kampfer P."/>
            <person name="Newman J.D."/>
            <person name="McQuiston J.R."/>
        </authorList>
    </citation>
    <scope>NUCLEOTIDE SEQUENCE [LARGE SCALE GENOMIC DNA]</scope>
    <source>
        <strain evidence="4">H6466</strain>
    </source>
</reference>
<feature type="transmembrane region" description="Helical" evidence="1">
    <location>
        <begin position="164"/>
        <end position="185"/>
    </location>
</feature>
<dbReference type="EMBL" id="CP034160">
    <property type="protein sequence ID" value="AZI54286.1"/>
    <property type="molecule type" value="Genomic_DNA"/>
</dbReference>
<feature type="transmembrane region" description="Helical" evidence="1">
    <location>
        <begin position="42"/>
        <end position="67"/>
    </location>
</feature>
<dbReference type="InterPro" id="IPR050879">
    <property type="entry name" value="Acyltransferase_3"/>
</dbReference>
<dbReference type="KEGG" id="eva:EIB75_02980"/>
<dbReference type="RefSeq" id="WP_124985662.1">
    <property type="nucleotide sequence ID" value="NZ_CP034160.1"/>
</dbReference>
<evidence type="ECO:0000256" key="1">
    <source>
        <dbReference type="SAM" id="Phobius"/>
    </source>
</evidence>
<name>A0A3G8ZKD1_9FLAO</name>
<dbReference type="Pfam" id="PF01757">
    <property type="entry name" value="Acyl_transf_3"/>
    <property type="match status" value="1"/>
</dbReference>
<accession>A0A3G8ZKD1</accession>
<dbReference type="Proteomes" id="UP000272316">
    <property type="component" value="Chromosome"/>
</dbReference>